<organism evidence="2 3">
    <name type="scientific">Eiseniibacteriota bacterium</name>
    <dbReference type="NCBI Taxonomy" id="2212470"/>
    <lineage>
        <taxon>Bacteria</taxon>
        <taxon>Candidatus Eiseniibacteriota</taxon>
    </lineage>
</organism>
<accession>A0A9D6L6S2</accession>
<feature type="non-terminal residue" evidence="2">
    <location>
        <position position="1"/>
    </location>
</feature>
<comment type="caution">
    <text evidence="2">The sequence shown here is derived from an EMBL/GenBank/DDBJ whole genome shotgun (WGS) entry which is preliminary data.</text>
</comment>
<dbReference type="EMBL" id="JACQAY010000219">
    <property type="protein sequence ID" value="MBI3539953.1"/>
    <property type="molecule type" value="Genomic_DNA"/>
</dbReference>
<gene>
    <name evidence="2" type="ORF">HY076_06740</name>
</gene>
<sequence length="162" mass="17776">EQLERDAERLGVTTIQGGPERHGRPLPRLRHWAYRWRWPDVRGGRFYPPPRIAFEPRGERRAAGRLGIDGVHAAARAAWRRGQPAIVSSHRVNYAHLDPAWSEAGCAALAELLARLVADGAVFLTDAEVRGLLERGASSRAIARGAVVRRATPDRGVVAEAA</sequence>
<proteinExistence type="predicted"/>
<evidence type="ECO:0000313" key="3">
    <source>
        <dbReference type="Proteomes" id="UP000807850"/>
    </source>
</evidence>
<evidence type="ECO:0000313" key="2">
    <source>
        <dbReference type="EMBL" id="MBI3539953.1"/>
    </source>
</evidence>
<protein>
    <submittedName>
        <fullName evidence="2">Uncharacterized protein</fullName>
    </submittedName>
</protein>
<reference evidence="2" key="1">
    <citation type="submission" date="2020-07" db="EMBL/GenBank/DDBJ databases">
        <title>Huge and variable diversity of episymbiotic CPR bacteria and DPANN archaea in groundwater ecosystems.</title>
        <authorList>
            <person name="He C.Y."/>
            <person name="Keren R."/>
            <person name="Whittaker M."/>
            <person name="Farag I.F."/>
            <person name="Doudna J."/>
            <person name="Cate J.H.D."/>
            <person name="Banfield J.F."/>
        </authorList>
    </citation>
    <scope>NUCLEOTIDE SEQUENCE</scope>
    <source>
        <strain evidence="2">NC_groundwater_928_Pr1_S-0.2um_72_17</strain>
    </source>
</reference>
<dbReference type="Proteomes" id="UP000807850">
    <property type="component" value="Unassembled WGS sequence"/>
</dbReference>
<feature type="region of interest" description="Disordered" evidence="1">
    <location>
        <begin position="1"/>
        <end position="22"/>
    </location>
</feature>
<name>A0A9D6L6S2_UNCEI</name>
<dbReference type="AlphaFoldDB" id="A0A9D6L6S2"/>
<evidence type="ECO:0000256" key="1">
    <source>
        <dbReference type="SAM" id="MobiDB-lite"/>
    </source>
</evidence>